<dbReference type="AlphaFoldDB" id="A0A9D3A0G6"/>
<protein>
    <submittedName>
        <fullName evidence="1">Uncharacterized protein</fullName>
    </submittedName>
</protein>
<dbReference type="EMBL" id="DYWI01000016">
    <property type="protein sequence ID" value="HJF64681.1"/>
    <property type="molecule type" value="Genomic_DNA"/>
</dbReference>
<organism evidence="1 2">
    <name type="scientific">Slackia equolifaciens</name>
    <dbReference type="NCBI Taxonomy" id="498718"/>
    <lineage>
        <taxon>Bacteria</taxon>
        <taxon>Bacillati</taxon>
        <taxon>Actinomycetota</taxon>
        <taxon>Coriobacteriia</taxon>
        <taxon>Eggerthellales</taxon>
        <taxon>Eggerthellaceae</taxon>
        <taxon>Slackia</taxon>
    </lineage>
</organism>
<reference evidence="1" key="2">
    <citation type="submission" date="2021-09" db="EMBL/GenBank/DDBJ databases">
        <authorList>
            <person name="Gilroy R."/>
        </authorList>
    </citation>
    <scope>NUCLEOTIDE SEQUENCE</scope>
    <source>
        <strain evidence="1">ChiGjej6B6-11269</strain>
    </source>
</reference>
<reference evidence="1" key="1">
    <citation type="journal article" date="2021" name="PeerJ">
        <title>Extensive microbial diversity within the chicken gut microbiome revealed by metagenomics and culture.</title>
        <authorList>
            <person name="Gilroy R."/>
            <person name="Ravi A."/>
            <person name="Getino M."/>
            <person name="Pursley I."/>
            <person name="Horton D.L."/>
            <person name="Alikhan N.F."/>
            <person name="Baker D."/>
            <person name="Gharbi K."/>
            <person name="Hall N."/>
            <person name="Watson M."/>
            <person name="Adriaenssens E.M."/>
            <person name="Foster-Nyarko E."/>
            <person name="Jarju S."/>
            <person name="Secka A."/>
            <person name="Antonio M."/>
            <person name="Oren A."/>
            <person name="Chaudhuri R.R."/>
            <person name="La Ragione R."/>
            <person name="Hildebrand F."/>
            <person name="Pallen M.J."/>
        </authorList>
    </citation>
    <scope>NUCLEOTIDE SEQUENCE</scope>
    <source>
        <strain evidence="1">ChiGjej6B6-11269</strain>
    </source>
</reference>
<comment type="caution">
    <text evidence="1">The sequence shown here is derived from an EMBL/GenBank/DDBJ whole genome shotgun (WGS) entry which is preliminary data.</text>
</comment>
<accession>A0A9D3A0G6</accession>
<evidence type="ECO:0000313" key="2">
    <source>
        <dbReference type="Proteomes" id="UP000786989"/>
    </source>
</evidence>
<proteinExistence type="predicted"/>
<sequence>MAAKAAERHPYLIQLVGYYLWRAAEMRGSNEISEDDVVQGRADALIAFREAVCSPLHYGLRSPQRLFVEAMAKDDPRPSEMSVIAKRAKRTASWASKYRASLIREQVIEPAGHGLVRFAVPHLGEYIREDILWHD</sequence>
<dbReference type="Proteomes" id="UP000786989">
    <property type="component" value="Unassembled WGS sequence"/>
</dbReference>
<gene>
    <name evidence="1" type="ORF">K8U77_00995</name>
</gene>
<name>A0A9D3A0G6_9ACTN</name>
<evidence type="ECO:0000313" key="1">
    <source>
        <dbReference type="EMBL" id="HJF64681.1"/>
    </source>
</evidence>